<protein>
    <submittedName>
        <fullName evidence="2">Redoxin family protein</fullName>
    </submittedName>
</protein>
<name>A0AAP2DZY3_9BACT</name>
<evidence type="ECO:0000313" key="2">
    <source>
        <dbReference type="EMBL" id="MBT1710528.1"/>
    </source>
</evidence>
<dbReference type="InterPro" id="IPR045494">
    <property type="entry name" value="DUF6436"/>
</dbReference>
<dbReference type="SUPFAM" id="SSF52833">
    <property type="entry name" value="Thioredoxin-like"/>
    <property type="match status" value="1"/>
</dbReference>
<dbReference type="RefSeq" id="WP_254086101.1">
    <property type="nucleotide sequence ID" value="NZ_JAHESE010000023.1"/>
</dbReference>
<accession>A0AAP2DZY3</accession>
<dbReference type="Gene3D" id="3.40.30.10">
    <property type="entry name" value="Glutaredoxin"/>
    <property type="match status" value="1"/>
</dbReference>
<organism evidence="2 3">
    <name type="scientific">Dawidia cretensis</name>
    <dbReference type="NCBI Taxonomy" id="2782350"/>
    <lineage>
        <taxon>Bacteria</taxon>
        <taxon>Pseudomonadati</taxon>
        <taxon>Bacteroidota</taxon>
        <taxon>Cytophagia</taxon>
        <taxon>Cytophagales</taxon>
        <taxon>Chryseotaleaceae</taxon>
        <taxon>Dawidia</taxon>
    </lineage>
</organism>
<dbReference type="GO" id="GO:0016491">
    <property type="term" value="F:oxidoreductase activity"/>
    <property type="evidence" value="ECO:0007669"/>
    <property type="project" value="InterPro"/>
</dbReference>
<dbReference type="Proteomes" id="UP001319080">
    <property type="component" value="Unassembled WGS sequence"/>
</dbReference>
<sequence>MRKVLVSLLLGTASVSIALLFWSQEMKYVMPTPVPPHFVSQALTSKVDFTLLAGYRAGKPVYIHFFNPDCPCSRFNLKHFHSLASQFGNQVQVFAVIPAYADLARAQDMIGTDNPSVVIVQDHADSLASACGVYATPQAVVIDAERRLFYRGNYNKSRYCTTKDSNYAEIALTALVAGKASPQFGPRATQPYGCQLPDAEKPNLFVSLFQ</sequence>
<dbReference type="EMBL" id="JAHESE010000023">
    <property type="protein sequence ID" value="MBT1710528.1"/>
    <property type="molecule type" value="Genomic_DNA"/>
</dbReference>
<dbReference type="Pfam" id="PF20029">
    <property type="entry name" value="DUF6436"/>
    <property type="match status" value="1"/>
</dbReference>
<gene>
    <name evidence="2" type="ORF">KK062_19950</name>
</gene>
<dbReference type="AlphaFoldDB" id="A0AAP2DZY3"/>
<reference evidence="2 3" key="1">
    <citation type="submission" date="2021-05" db="EMBL/GenBank/DDBJ databases">
        <title>A Polyphasic approach of four new species of the genus Ohtaekwangia: Ohtaekwangia histidinii sp. nov., Ohtaekwangia cretensis sp. nov., Ohtaekwangia indiensis sp. nov., Ohtaekwangia reichenbachii sp. nov. from diverse environment.</title>
        <authorList>
            <person name="Octaviana S."/>
        </authorList>
    </citation>
    <scope>NUCLEOTIDE SEQUENCE [LARGE SCALE GENOMIC DNA]</scope>
    <source>
        <strain evidence="2 3">PWU5</strain>
    </source>
</reference>
<comment type="caution">
    <text evidence="2">The sequence shown here is derived from an EMBL/GenBank/DDBJ whole genome shotgun (WGS) entry which is preliminary data.</text>
</comment>
<dbReference type="InterPro" id="IPR036249">
    <property type="entry name" value="Thioredoxin-like_sf"/>
</dbReference>
<proteinExistence type="predicted"/>
<keyword evidence="3" id="KW-1185">Reference proteome</keyword>
<evidence type="ECO:0000259" key="1">
    <source>
        <dbReference type="Pfam" id="PF20029"/>
    </source>
</evidence>
<evidence type="ECO:0000313" key="3">
    <source>
        <dbReference type="Proteomes" id="UP001319080"/>
    </source>
</evidence>
<feature type="domain" description="DUF6436" evidence="1">
    <location>
        <begin position="56"/>
        <end position="182"/>
    </location>
</feature>